<organism evidence="1 2">
    <name type="scientific">Psychrobacter raelei</name>
    <dbReference type="NCBI Taxonomy" id="2565531"/>
    <lineage>
        <taxon>Bacteria</taxon>
        <taxon>Pseudomonadati</taxon>
        <taxon>Pseudomonadota</taxon>
        <taxon>Gammaproteobacteria</taxon>
        <taxon>Moraxellales</taxon>
        <taxon>Moraxellaceae</taxon>
        <taxon>Psychrobacter</taxon>
    </lineage>
</organism>
<reference evidence="1" key="1">
    <citation type="submission" date="2024-03" db="EMBL/GenBank/DDBJ databases">
        <title>Psychrobacter raelis sp. nov. isolated from a dog with peritonitis.</title>
        <authorList>
            <person name="Schiavone A."/>
            <person name="Manzulli V."/>
            <person name="Camarda A."/>
            <person name="Cafiero M.A."/>
            <person name="Vasco I."/>
            <person name="Marino L."/>
            <person name="Pennuzzi G."/>
            <person name="Serrecchia L."/>
            <person name="Galante D."/>
            <person name="Pugliese N."/>
        </authorList>
    </citation>
    <scope>NUCLEOTIDE SEQUENCE</scope>
    <source>
        <strain evidence="1">PraFG1</strain>
    </source>
</reference>
<name>A0AAT9PG75_9GAMM</name>
<dbReference type="AlphaFoldDB" id="A0AAT9PG75"/>
<evidence type="ECO:0000313" key="1">
    <source>
        <dbReference type="EMBL" id="UNK05853.1"/>
    </source>
</evidence>
<keyword evidence="2" id="KW-1185">Reference proteome</keyword>
<dbReference type="Proteomes" id="UP000829560">
    <property type="component" value="Chromosome"/>
</dbReference>
<dbReference type="KEGG" id="prae:MN210_03445"/>
<proteinExistence type="predicted"/>
<protein>
    <submittedName>
        <fullName evidence="1">Uncharacterized protein</fullName>
    </submittedName>
</protein>
<evidence type="ECO:0000313" key="2">
    <source>
        <dbReference type="Proteomes" id="UP000829560"/>
    </source>
</evidence>
<sequence length="119" mass="13152">MKNSSGSILVNGYAENFNLVIYAKEGRTYYFTVRIIRRIEGLEDEIVRETTMGGMAPFTGNSTVSWSQYFMALAPYLDVNPPVGKSVTYVFQAASSTSSYVHHQHSVTGLTLTATGVKR</sequence>
<accession>A0AAT9PG75</accession>
<dbReference type="RefSeq" id="WP_241879150.1">
    <property type="nucleotide sequence ID" value="NZ_CP093310.2"/>
</dbReference>
<gene>
    <name evidence="1" type="ORF">MN210_03445</name>
</gene>
<dbReference type="EMBL" id="CP093310">
    <property type="protein sequence ID" value="UNK05853.1"/>
    <property type="molecule type" value="Genomic_DNA"/>
</dbReference>